<evidence type="ECO:0000256" key="2">
    <source>
        <dbReference type="ARBA" id="ARBA00008814"/>
    </source>
</evidence>
<dbReference type="PROSITE" id="PS51257">
    <property type="entry name" value="PROKAR_LIPOPROTEIN"/>
    <property type="match status" value="1"/>
</dbReference>
<organism evidence="7 8">
    <name type="scientific">Sphaerisporangium krabiense</name>
    <dbReference type="NCBI Taxonomy" id="763782"/>
    <lineage>
        <taxon>Bacteria</taxon>
        <taxon>Bacillati</taxon>
        <taxon>Actinomycetota</taxon>
        <taxon>Actinomycetes</taxon>
        <taxon>Streptosporangiales</taxon>
        <taxon>Streptosporangiaceae</taxon>
        <taxon>Sphaerisporangium</taxon>
    </lineage>
</organism>
<gene>
    <name evidence="7" type="ORF">BJ981_002976</name>
</gene>
<dbReference type="Proteomes" id="UP000588112">
    <property type="component" value="Unassembled WGS sequence"/>
</dbReference>
<dbReference type="InterPro" id="IPR002491">
    <property type="entry name" value="ABC_transptr_periplasmic_BD"/>
</dbReference>
<dbReference type="PROSITE" id="PS50983">
    <property type="entry name" value="FE_B12_PBP"/>
    <property type="match status" value="1"/>
</dbReference>
<dbReference type="GO" id="GO:0030288">
    <property type="term" value="C:outer membrane-bounded periplasmic space"/>
    <property type="evidence" value="ECO:0007669"/>
    <property type="project" value="TreeGrafter"/>
</dbReference>
<comment type="similarity">
    <text evidence="2">Belongs to the bacterial solute-binding protein 8 family.</text>
</comment>
<dbReference type="PANTHER" id="PTHR30532:SF1">
    <property type="entry name" value="IRON(3+)-HYDROXAMATE-BINDING PROTEIN FHUD"/>
    <property type="match status" value="1"/>
</dbReference>
<dbReference type="AlphaFoldDB" id="A0A7W9DQ82"/>
<evidence type="ECO:0000256" key="5">
    <source>
        <dbReference type="SAM" id="SignalP"/>
    </source>
</evidence>
<keyword evidence="8" id="KW-1185">Reference proteome</keyword>
<keyword evidence="4 5" id="KW-0732">Signal</keyword>
<feature type="domain" description="Fe/B12 periplasmic-binding" evidence="6">
    <location>
        <begin position="64"/>
        <end position="341"/>
    </location>
</feature>
<dbReference type="PANTHER" id="PTHR30532">
    <property type="entry name" value="IRON III DICITRATE-BINDING PERIPLASMIC PROTEIN"/>
    <property type="match status" value="1"/>
</dbReference>
<dbReference type="EMBL" id="JACHBR010000001">
    <property type="protein sequence ID" value="MBB5627277.1"/>
    <property type="molecule type" value="Genomic_DNA"/>
</dbReference>
<evidence type="ECO:0000256" key="4">
    <source>
        <dbReference type="ARBA" id="ARBA00022729"/>
    </source>
</evidence>
<evidence type="ECO:0000256" key="3">
    <source>
        <dbReference type="ARBA" id="ARBA00022448"/>
    </source>
</evidence>
<dbReference type="RefSeq" id="WP_184611812.1">
    <property type="nucleotide sequence ID" value="NZ_BOOS01000036.1"/>
</dbReference>
<comment type="caution">
    <text evidence="7">The sequence shown here is derived from an EMBL/GenBank/DDBJ whole genome shotgun (WGS) entry which is preliminary data.</text>
</comment>
<dbReference type="SUPFAM" id="SSF53807">
    <property type="entry name" value="Helical backbone' metal receptor"/>
    <property type="match status" value="1"/>
</dbReference>
<sequence length="341" mass="35389">MSSRRPWRLAGALALSLTLVAGCGSAGSTGSGGSSGSGGAESGAARTRVFSADNGDVTIPAAPKRVVATGYAVPVLIEAGAPLAGISTWQRGLPLMTAQQRATYDGLTKIAGETAAETNYEAIAAAKPDLIIIGVPKPVIADINMDRLKSIAPVVAIGPTLPAAWRERSRLQADAAGRLDHFEAAKSAYEKKAAELAGTYESALDGVKFGHVGAYGDVAEGTFHREFAGSWGTNIAQDVGVNYYGEVKKKEGGAGDVTEYPSIEELPESLGEADAITYTLDADGSVSEAVRYVLDSKLWKNLPAVKAGKVFPLRYTEAATYGSALTTLDAIDQALAPLLDR</sequence>
<dbReference type="InterPro" id="IPR051313">
    <property type="entry name" value="Bact_iron-sidero_bind"/>
</dbReference>
<evidence type="ECO:0000313" key="8">
    <source>
        <dbReference type="Proteomes" id="UP000588112"/>
    </source>
</evidence>
<dbReference type="Gene3D" id="3.40.50.1980">
    <property type="entry name" value="Nitrogenase molybdenum iron protein domain"/>
    <property type="match status" value="2"/>
</dbReference>
<feature type="signal peptide" evidence="5">
    <location>
        <begin position="1"/>
        <end position="21"/>
    </location>
</feature>
<comment type="subcellular location">
    <subcellularLocation>
        <location evidence="1">Cell envelope</location>
    </subcellularLocation>
</comment>
<proteinExistence type="inferred from homology"/>
<dbReference type="GO" id="GO:1901678">
    <property type="term" value="P:iron coordination entity transport"/>
    <property type="evidence" value="ECO:0007669"/>
    <property type="project" value="UniProtKB-ARBA"/>
</dbReference>
<dbReference type="Pfam" id="PF01497">
    <property type="entry name" value="Peripla_BP_2"/>
    <property type="match status" value="1"/>
</dbReference>
<reference evidence="7 8" key="1">
    <citation type="submission" date="2020-08" db="EMBL/GenBank/DDBJ databases">
        <title>Sequencing the genomes of 1000 actinobacteria strains.</title>
        <authorList>
            <person name="Klenk H.-P."/>
        </authorList>
    </citation>
    <scope>NUCLEOTIDE SEQUENCE [LARGE SCALE GENOMIC DNA]</scope>
    <source>
        <strain evidence="7 8">DSM 45790</strain>
    </source>
</reference>
<keyword evidence="3" id="KW-0813">Transport</keyword>
<feature type="chain" id="PRO_5039057256" evidence="5">
    <location>
        <begin position="22"/>
        <end position="341"/>
    </location>
</feature>
<protein>
    <submittedName>
        <fullName evidence="7">Iron complex transport system substrate-binding protein</fullName>
    </submittedName>
</protein>
<name>A0A7W9DQ82_9ACTN</name>
<evidence type="ECO:0000259" key="6">
    <source>
        <dbReference type="PROSITE" id="PS50983"/>
    </source>
</evidence>
<accession>A0A7W9DQ82</accession>
<evidence type="ECO:0000313" key="7">
    <source>
        <dbReference type="EMBL" id="MBB5627277.1"/>
    </source>
</evidence>
<evidence type="ECO:0000256" key="1">
    <source>
        <dbReference type="ARBA" id="ARBA00004196"/>
    </source>
</evidence>